<organism evidence="1 2">
    <name type="scientific">Caloramator australicus RC3</name>
    <dbReference type="NCBI Taxonomy" id="857293"/>
    <lineage>
        <taxon>Bacteria</taxon>
        <taxon>Bacillati</taxon>
        <taxon>Bacillota</taxon>
        <taxon>Clostridia</taxon>
        <taxon>Eubacteriales</taxon>
        <taxon>Clostridiaceae</taxon>
        <taxon>Caloramator</taxon>
    </lineage>
</organism>
<protein>
    <submittedName>
        <fullName evidence="1">Probable UV endonuclease</fullName>
    </submittedName>
</protein>
<dbReference type="eggNOG" id="COG4294">
    <property type="taxonomic scope" value="Bacteria"/>
</dbReference>
<keyword evidence="2" id="KW-1185">Reference proteome</keyword>
<keyword evidence="1" id="KW-0540">Nuclease</keyword>
<accession>G0V4D8</accession>
<proteinExistence type="predicted"/>
<evidence type="ECO:0000313" key="1">
    <source>
        <dbReference type="EMBL" id="CCC57978.1"/>
    </source>
</evidence>
<dbReference type="RefSeq" id="WP_008907699.1">
    <property type="nucleotide sequence ID" value="NZ_CAKP01000013.1"/>
</dbReference>
<keyword evidence="1" id="KW-0378">Hydrolase</keyword>
<dbReference type="Proteomes" id="UP000007652">
    <property type="component" value="Unassembled WGS sequence"/>
</dbReference>
<comment type="caution">
    <text evidence="1">The sequence shown here is derived from an EMBL/GenBank/DDBJ whole genome shotgun (WGS) entry which is preliminary data.</text>
</comment>
<dbReference type="Gene3D" id="3.20.20.150">
    <property type="entry name" value="Divalent-metal-dependent TIM barrel enzymes"/>
    <property type="match status" value="1"/>
</dbReference>
<keyword evidence="1" id="KW-0255">Endonuclease</keyword>
<evidence type="ECO:0000313" key="2">
    <source>
        <dbReference type="Proteomes" id="UP000007652"/>
    </source>
</evidence>
<name>G0V4D8_9CLOT</name>
<dbReference type="InterPro" id="IPR004601">
    <property type="entry name" value="UvdE"/>
</dbReference>
<sequence>MKIGYACIPLGVDWSTNRKMSLKNFSSEKFLEITNLNLEDLRNILEYNIQNNIYLFRISLDIIPFGSHSVNNILWQKIFN</sequence>
<dbReference type="AlphaFoldDB" id="G0V4D8"/>
<dbReference type="GO" id="GO:0009411">
    <property type="term" value="P:response to UV"/>
    <property type="evidence" value="ECO:0007669"/>
    <property type="project" value="InterPro"/>
</dbReference>
<gene>
    <name evidence="1" type="ORF">CAAU_0329</name>
</gene>
<reference evidence="1 2" key="1">
    <citation type="journal article" date="2011" name="J. Bacteriol.">
        <title>Draft genome sequence of Caloramator australicus strain RC3T, a thermoanaerobe from the Great Artesian Basin of Australia.</title>
        <authorList>
            <person name="Ogg C.D."/>
            <person name="Patel B.K.C."/>
        </authorList>
    </citation>
    <scope>NUCLEOTIDE SEQUENCE [LARGE SCALE GENOMIC DNA]</scope>
    <source>
        <strain evidence="1 2">RC3</strain>
    </source>
</reference>
<dbReference type="EMBL" id="CAKP01000013">
    <property type="protein sequence ID" value="CCC57978.1"/>
    <property type="molecule type" value="Genomic_DNA"/>
</dbReference>
<dbReference type="Pfam" id="PF03851">
    <property type="entry name" value="UvdE"/>
    <property type="match status" value="1"/>
</dbReference>
<dbReference type="GO" id="GO:0006289">
    <property type="term" value="P:nucleotide-excision repair"/>
    <property type="evidence" value="ECO:0007669"/>
    <property type="project" value="InterPro"/>
</dbReference>
<dbReference type="GO" id="GO:0004519">
    <property type="term" value="F:endonuclease activity"/>
    <property type="evidence" value="ECO:0007669"/>
    <property type="project" value="UniProtKB-KW"/>
</dbReference>
<dbReference type="OrthoDB" id="9782576at2"/>